<sequence length="53" mass="6436">MSRYPRLQEETERIITNHIREREQIVKENILLLNDCELAYMNTNHEDFIGFAK</sequence>
<accession>A0A5B7KEC7</accession>
<gene>
    <name evidence="2" type="primary">shi</name>
    <name evidence="2" type="ORF">E2C01_100735</name>
</gene>
<name>A0A5B7KEC7_PORTR</name>
<organism evidence="2 3">
    <name type="scientific">Portunus trituberculatus</name>
    <name type="common">Swimming crab</name>
    <name type="synonym">Neptunus trituberculatus</name>
    <dbReference type="NCBI Taxonomy" id="210409"/>
    <lineage>
        <taxon>Eukaryota</taxon>
        <taxon>Metazoa</taxon>
        <taxon>Ecdysozoa</taxon>
        <taxon>Arthropoda</taxon>
        <taxon>Crustacea</taxon>
        <taxon>Multicrustacea</taxon>
        <taxon>Malacostraca</taxon>
        <taxon>Eumalacostraca</taxon>
        <taxon>Eucarida</taxon>
        <taxon>Decapoda</taxon>
        <taxon>Pleocyemata</taxon>
        <taxon>Brachyura</taxon>
        <taxon>Eubrachyura</taxon>
        <taxon>Portunoidea</taxon>
        <taxon>Portunidae</taxon>
        <taxon>Portuninae</taxon>
        <taxon>Portunus</taxon>
    </lineage>
</organism>
<reference evidence="2 3" key="1">
    <citation type="submission" date="2019-05" db="EMBL/GenBank/DDBJ databases">
        <title>Another draft genome of Portunus trituberculatus and its Hox gene families provides insights of decapod evolution.</title>
        <authorList>
            <person name="Jeong J.-H."/>
            <person name="Song I."/>
            <person name="Kim S."/>
            <person name="Choi T."/>
            <person name="Kim D."/>
            <person name="Ryu S."/>
            <person name="Kim W."/>
        </authorList>
    </citation>
    <scope>NUCLEOTIDE SEQUENCE [LARGE SCALE GENOMIC DNA]</scope>
    <source>
        <tissue evidence="2">Muscle</tissue>
    </source>
</reference>
<dbReference type="EMBL" id="VSRR010143971">
    <property type="protein sequence ID" value="MPD05017.1"/>
    <property type="molecule type" value="Genomic_DNA"/>
</dbReference>
<protein>
    <submittedName>
        <fullName evidence="2">Dynamin</fullName>
    </submittedName>
</protein>
<dbReference type="Gene3D" id="1.20.120.1240">
    <property type="entry name" value="Dynamin, middle domain"/>
    <property type="match status" value="1"/>
</dbReference>
<evidence type="ECO:0000313" key="2">
    <source>
        <dbReference type="EMBL" id="MPD05017.1"/>
    </source>
</evidence>
<dbReference type="OrthoDB" id="5061070at2759"/>
<dbReference type="AlphaFoldDB" id="A0A5B7KEC7"/>
<evidence type="ECO:0000313" key="3">
    <source>
        <dbReference type="Proteomes" id="UP000324222"/>
    </source>
</evidence>
<dbReference type="Pfam" id="PF01031">
    <property type="entry name" value="Dynamin_M"/>
    <property type="match status" value="1"/>
</dbReference>
<evidence type="ECO:0000259" key="1">
    <source>
        <dbReference type="Pfam" id="PF01031"/>
    </source>
</evidence>
<dbReference type="InterPro" id="IPR000375">
    <property type="entry name" value="Dynamin_stalk"/>
</dbReference>
<keyword evidence="3" id="KW-1185">Reference proteome</keyword>
<proteinExistence type="predicted"/>
<dbReference type="Proteomes" id="UP000324222">
    <property type="component" value="Unassembled WGS sequence"/>
</dbReference>
<feature type="domain" description="Dynamin stalk" evidence="1">
    <location>
        <begin position="1"/>
        <end position="52"/>
    </location>
</feature>
<comment type="caution">
    <text evidence="2">The sequence shown here is derived from an EMBL/GenBank/DDBJ whole genome shotgun (WGS) entry which is preliminary data.</text>
</comment>